<organism evidence="1 2">
    <name type="scientific">Elysia crispata</name>
    <name type="common">lettuce slug</name>
    <dbReference type="NCBI Taxonomy" id="231223"/>
    <lineage>
        <taxon>Eukaryota</taxon>
        <taxon>Metazoa</taxon>
        <taxon>Spiralia</taxon>
        <taxon>Lophotrochozoa</taxon>
        <taxon>Mollusca</taxon>
        <taxon>Gastropoda</taxon>
        <taxon>Heterobranchia</taxon>
        <taxon>Euthyneura</taxon>
        <taxon>Panpulmonata</taxon>
        <taxon>Sacoglossa</taxon>
        <taxon>Placobranchoidea</taxon>
        <taxon>Plakobranchidae</taxon>
        <taxon>Elysia</taxon>
    </lineage>
</organism>
<comment type="caution">
    <text evidence="1">The sequence shown here is derived from an EMBL/GenBank/DDBJ whole genome shotgun (WGS) entry which is preliminary data.</text>
</comment>
<keyword evidence="2" id="KW-1185">Reference proteome</keyword>
<evidence type="ECO:0000313" key="1">
    <source>
        <dbReference type="EMBL" id="KAK3770403.1"/>
    </source>
</evidence>
<dbReference type="AlphaFoldDB" id="A0AAE0ZJD4"/>
<reference evidence="1" key="1">
    <citation type="journal article" date="2023" name="G3 (Bethesda)">
        <title>A reference genome for the long-term kleptoplast-retaining sea slug Elysia crispata morphotype clarki.</title>
        <authorList>
            <person name="Eastman K.E."/>
            <person name="Pendleton A.L."/>
            <person name="Shaikh M.A."/>
            <person name="Suttiyut T."/>
            <person name="Ogas R."/>
            <person name="Tomko P."/>
            <person name="Gavelis G."/>
            <person name="Widhalm J.R."/>
            <person name="Wisecaver J.H."/>
        </authorList>
    </citation>
    <scope>NUCLEOTIDE SEQUENCE</scope>
    <source>
        <strain evidence="1">ECLA1</strain>
    </source>
</reference>
<accession>A0AAE0ZJD4</accession>
<dbReference type="EMBL" id="JAWDGP010003844">
    <property type="protein sequence ID" value="KAK3770403.1"/>
    <property type="molecule type" value="Genomic_DNA"/>
</dbReference>
<name>A0AAE0ZJD4_9GAST</name>
<protein>
    <submittedName>
        <fullName evidence="1">Uncharacterized protein</fullName>
    </submittedName>
</protein>
<sequence>MFQNVNSFPYKINHDLILETSDELIPLGSTIFNRLARVADIAATVVTRPEYCTSDNSMVVTNIKTAVHPVYVLSSHSWILYSHQQRRLTLFTSVDHNFTVAFFSEAIHWTPRTKEDKKVKEMLTPKQRNKSPEKVARMFCRQPWEC</sequence>
<evidence type="ECO:0000313" key="2">
    <source>
        <dbReference type="Proteomes" id="UP001283361"/>
    </source>
</evidence>
<proteinExistence type="predicted"/>
<dbReference type="Proteomes" id="UP001283361">
    <property type="component" value="Unassembled WGS sequence"/>
</dbReference>
<gene>
    <name evidence="1" type="ORF">RRG08_012146</name>
</gene>